<dbReference type="AlphaFoldDB" id="A0A1Y1VPD7"/>
<keyword evidence="3" id="KW-1185">Reference proteome</keyword>
<dbReference type="Proteomes" id="UP000193719">
    <property type="component" value="Unassembled WGS sequence"/>
</dbReference>
<reference evidence="2 3" key="1">
    <citation type="submission" date="2016-08" db="EMBL/GenBank/DDBJ databases">
        <title>Genomes of anaerobic fungi encode conserved fungal cellulosomes for biomass hydrolysis.</title>
        <authorList>
            <consortium name="DOE Joint Genome Institute"/>
            <person name="Haitjema C.H."/>
            <person name="Gilmore S.P."/>
            <person name="Henske J.K."/>
            <person name="Solomon K.V."/>
            <person name="De Groot R."/>
            <person name="Kuo A."/>
            <person name="Mondo S.J."/>
            <person name="Salamov A.A."/>
            <person name="Labutti K."/>
            <person name="Zhao Z."/>
            <person name="Chiniquy J."/>
            <person name="Barry K."/>
            <person name="Brewer H.M."/>
            <person name="Purvine S.O."/>
            <person name="Wright A.T."/>
            <person name="Boxma B."/>
            <person name="Van Alen T."/>
            <person name="Hackstein J.H."/>
            <person name="Baker S.E."/>
            <person name="Grigoriev I.V."/>
            <person name="O'Malley M.A."/>
        </authorList>
    </citation>
    <scope>NUCLEOTIDE SEQUENCE [LARGE SCALE GENOMIC DNA]</scope>
    <source>
        <strain evidence="3">finn</strain>
    </source>
</reference>
<accession>A0A1Y1VPD7</accession>
<organism evidence="2 3">
    <name type="scientific">Piromyces finnis</name>
    <dbReference type="NCBI Taxonomy" id="1754191"/>
    <lineage>
        <taxon>Eukaryota</taxon>
        <taxon>Fungi</taxon>
        <taxon>Fungi incertae sedis</taxon>
        <taxon>Chytridiomycota</taxon>
        <taxon>Chytridiomycota incertae sedis</taxon>
        <taxon>Neocallimastigomycetes</taxon>
        <taxon>Neocallimastigales</taxon>
        <taxon>Neocallimastigaceae</taxon>
        <taxon>Piromyces</taxon>
    </lineage>
</organism>
<comment type="caution">
    <text evidence="2">The sequence shown here is derived from an EMBL/GenBank/DDBJ whole genome shotgun (WGS) entry which is preliminary data.</text>
</comment>
<gene>
    <name evidence="2" type="ORF">BCR36DRAFT_7145</name>
</gene>
<name>A0A1Y1VPD7_9FUNG</name>
<reference evidence="2 3" key="2">
    <citation type="submission" date="2016-08" db="EMBL/GenBank/DDBJ databases">
        <title>Pervasive Adenine N6-methylation of Active Genes in Fungi.</title>
        <authorList>
            <consortium name="DOE Joint Genome Institute"/>
            <person name="Mondo S.J."/>
            <person name="Dannebaum R.O."/>
            <person name="Kuo R.C."/>
            <person name="Labutti K."/>
            <person name="Haridas S."/>
            <person name="Kuo A."/>
            <person name="Salamov A."/>
            <person name="Ahrendt S.R."/>
            <person name="Lipzen A."/>
            <person name="Sullivan W."/>
            <person name="Andreopoulos W.B."/>
            <person name="Clum A."/>
            <person name="Lindquist E."/>
            <person name="Daum C."/>
            <person name="Ramamoorthy G.K."/>
            <person name="Gryganskyi A."/>
            <person name="Culley D."/>
            <person name="Magnuson J.K."/>
            <person name="James T.Y."/>
            <person name="O'Malley M.A."/>
            <person name="Stajich J.E."/>
            <person name="Spatafora J.W."/>
            <person name="Visel A."/>
            <person name="Grigoriev I.V."/>
        </authorList>
    </citation>
    <scope>NUCLEOTIDE SEQUENCE [LARGE SCALE GENOMIC DNA]</scope>
    <source>
        <strain evidence="3">finn</strain>
    </source>
</reference>
<evidence type="ECO:0000313" key="3">
    <source>
        <dbReference type="Proteomes" id="UP000193719"/>
    </source>
</evidence>
<proteinExistence type="predicted"/>
<keyword evidence="1" id="KW-1133">Transmembrane helix</keyword>
<feature type="transmembrane region" description="Helical" evidence="1">
    <location>
        <begin position="6"/>
        <end position="25"/>
    </location>
</feature>
<protein>
    <submittedName>
        <fullName evidence="2">Uncharacterized protein</fullName>
    </submittedName>
</protein>
<keyword evidence="1" id="KW-0812">Transmembrane</keyword>
<sequence length="55" mass="6677">MKPLLHLWIILVIITIKLCNWNVVLEYKLTIHESSFYRIKNEVDDMNKLLNEKHI</sequence>
<keyword evidence="1" id="KW-0472">Membrane</keyword>
<evidence type="ECO:0000256" key="1">
    <source>
        <dbReference type="SAM" id="Phobius"/>
    </source>
</evidence>
<evidence type="ECO:0000313" key="2">
    <source>
        <dbReference type="EMBL" id="ORX61120.1"/>
    </source>
</evidence>
<dbReference type="EMBL" id="MCFH01000001">
    <property type="protein sequence ID" value="ORX61120.1"/>
    <property type="molecule type" value="Genomic_DNA"/>
</dbReference>